<evidence type="ECO:0000256" key="4">
    <source>
        <dbReference type="ARBA" id="ARBA00022517"/>
    </source>
</evidence>
<evidence type="ECO:0000256" key="2">
    <source>
        <dbReference type="ARBA" id="ARBA00004496"/>
    </source>
</evidence>
<reference evidence="12" key="1">
    <citation type="journal article" date="2023" name="PhytoFront">
        <title>Draft Genome Resources of Seven Strains of Tilletia horrida, Causal Agent of Kernel Smut of Rice.</title>
        <authorList>
            <person name="Khanal S."/>
            <person name="Antony Babu S."/>
            <person name="Zhou X.G."/>
        </authorList>
    </citation>
    <scope>NUCLEOTIDE SEQUENCE</scope>
    <source>
        <strain evidence="12">TX3</strain>
    </source>
</reference>
<evidence type="ECO:0000256" key="8">
    <source>
        <dbReference type="ARBA" id="ARBA00023242"/>
    </source>
</evidence>
<feature type="region of interest" description="Disordered" evidence="10">
    <location>
        <begin position="1"/>
        <end position="49"/>
    </location>
</feature>
<keyword evidence="5" id="KW-0479">Metal-binding</keyword>
<dbReference type="AlphaFoldDB" id="A0AAN6JH51"/>
<dbReference type="FunFam" id="3.30.160.60:FF:000299">
    <property type="entry name" value="Zinc finger protein 593"/>
    <property type="match status" value="1"/>
</dbReference>
<evidence type="ECO:0000256" key="5">
    <source>
        <dbReference type="ARBA" id="ARBA00022723"/>
    </source>
</evidence>
<dbReference type="SMART" id="SM00451">
    <property type="entry name" value="ZnF_U1"/>
    <property type="match status" value="1"/>
</dbReference>
<keyword evidence="8" id="KW-0539">Nucleus</keyword>
<dbReference type="InterPro" id="IPR022755">
    <property type="entry name" value="Znf_C2H2_jaz"/>
</dbReference>
<dbReference type="GO" id="GO:0003676">
    <property type="term" value="F:nucleic acid binding"/>
    <property type="evidence" value="ECO:0007669"/>
    <property type="project" value="InterPro"/>
</dbReference>
<dbReference type="Gene3D" id="3.30.160.60">
    <property type="entry name" value="Classic Zinc Finger"/>
    <property type="match status" value="1"/>
</dbReference>
<evidence type="ECO:0000256" key="3">
    <source>
        <dbReference type="ARBA" id="ARBA00022490"/>
    </source>
</evidence>
<feature type="compositionally biased region" description="Basic residues" evidence="10">
    <location>
        <begin position="1"/>
        <end position="13"/>
    </location>
</feature>
<comment type="subcellular location">
    <subcellularLocation>
        <location evidence="2">Cytoplasm</location>
    </subcellularLocation>
    <subcellularLocation>
        <location evidence="1">Nucleus</location>
    </subcellularLocation>
</comment>
<dbReference type="PANTHER" id="PTHR46095:SF1">
    <property type="entry name" value="ZINC FINGER PROTEIN 593"/>
    <property type="match status" value="1"/>
</dbReference>
<evidence type="ECO:0000313" key="13">
    <source>
        <dbReference type="Proteomes" id="UP001176521"/>
    </source>
</evidence>
<dbReference type="InterPro" id="IPR003604">
    <property type="entry name" value="Matrin/U1-like-C_Znf_C2H2"/>
</dbReference>
<feature type="domain" description="C2H2-type" evidence="11">
    <location>
        <begin position="63"/>
        <end position="85"/>
    </location>
</feature>
<proteinExistence type="inferred from homology"/>
<dbReference type="SUPFAM" id="SSF57667">
    <property type="entry name" value="beta-beta-alpha zinc fingers"/>
    <property type="match status" value="1"/>
</dbReference>
<dbReference type="Proteomes" id="UP001176521">
    <property type="component" value="Unassembled WGS sequence"/>
</dbReference>
<dbReference type="GO" id="GO:0042254">
    <property type="term" value="P:ribosome biogenesis"/>
    <property type="evidence" value="ECO:0007669"/>
    <property type="project" value="UniProtKB-KW"/>
</dbReference>
<dbReference type="GO" id="GO:0008270">
    <property type="term" value="F:zinc ion binding"/>
    <property type="evidence" value="ECO:0007669"/>
    <property type="project" value="UniProtKB-KW"/>
</dbReference>
<evidence type="ECO:0000256" key="10">
    <source>
        <dbReference type="SAM" id="MobiDB-lite"/>
    </source>
</evidence>
<dbReference type="GO" id="GO:0005737">
    <property type="term" value="C:cytoplasm"/>
    <property type="evidence" value="ECO:0007669"/>
    <property type="project" value="UniProtKB-SubCell"/>
</dbReference>
<dbReference type="GO" id="GO:0043021">
    <property type="term" value="F:ribonucleoprotein complex binding"/>
    <property type="evidence" value="ECO:0007669"/>
    <property type="project" value="UniProtKB-ARBA"/>
</dbReference>
<dbReference type="InterPro" id="IPR036236">
    <property type="entry name" value="Znf_C2H2_sf"/>
</dbReference>
<evidence type="ECO:0000256" key="1">
    <source>
        <dbReference type="ARBA" id="ARBA00004123"/>
    </source>
</evidence>
<comment type="similarity">
    <text evidence="9">Belongs to the ZNF593/BUD20 C2H2-type zinc-finger protein family.</text>
</comment>
<keyword evidence="3" id="KW-0963">Cytoplasm</keyword>
<keyword evidence="13" id="KW-1185">Reference proteome</keyword>
<protein>
    <recommendedName>
        <fullName evidence="11">C2H2-type domain-containing protein</fullName>
    </recommendedName>
</protein>
<accession>A0AAN6JH51</accession>
<dbReference type="PANTHER" id="PTHR46095">
    <property type="entry name" value="ZINC FINGER PROTEIN 593"/>
    <property type="match status" value="1"/>
</dbReference>
<keyword evidence="4" id="KW-0690">Ribosome biogenesis</keyword>
<dbReference type="PROSITE" id="PS00028">
    <property type="entry name" value="ZINC_FINGER_C2H2_1"/>
    <property type="match status" value="1"/>
</dbReference>
<dbReference type="InterPro" id="IPR013087">
    <property type="entry name" value="Znf_C2H2_type"/>
</dbReference>
<evidence type="ECO:0000259" key="11">
    <source>
        <dbReference type="PROSITE" id="PS00028"/>
    </source>
</evidence>
<name>A0AAN6JH51_9BASI</name>
<keyword evidence="6" id="KW-0863">Zinc-finger</keyword>
<comment type="caution">
    <text evidence="12">The sequence shown here is derived from an EMBL/GenBank/DDBJ whole genome shotgun (WGS) entry which is preliminary data.</text>
</comment>
<evidence type="ECO:0000256" key="9">
    <source>
        <dbReference type="ARBA" id="ARBA00038064"/>
    </source>
</evidence>
<sequence>MGRVRHKRTHHARRDVSRGARTRARKLDQDQVHANLTDPSKSLALTHPSTLDPSKAGLGQFYCIACDRHMPSAQHLEAHQKSKVHKRRLKRVLEEEPFTPEEAERAAGIGVDNRQRNAAAMEA</sequence>
<evidence type="ECO:0000256" key="6">
    <source>
        <dbReference type="ARBA" id="ARBA00022771"/>
    </source>
</evidence>
<feature type="region of interest" description="Disordered" evidence="10">
    <location>
        <begin position="95"/>
        <end position="123"/>
    </location>
</feature>
<evidence type="ECO:0000256" key="7">
    <source>
        <dbReference type="ARBA" id="ARBA00022833"/>
    </source>
</evidence>
<dbReference type="InterPro" id="IPR051879">
    <property type="entry name" value="C2H2-ZF_Maturation_Protein"/>
</dbReference>
<organism evidence="12 13">
    <name type="scientific">Tilletia horrida</name>
    <dbReference type="NCBI Taxonomy" id="155126"/>
    <lineage>
        <taxon>Eukaryota</taxon>
        <taxon>Fungi</taxon>
        <taxon>Dikarya</taxon>
        <taxon>Basidiomycota</taxon>
        <taxon>Ustilaginomycotina</taxon>
        <taxon>Exobasidiomycetes</taxon>
        <taxon>Tilletiales</taxon>
        <taxon>Tilletiaceae</taxon>
        <taxon>Tilletia</taxon>
    </lineage>
</organism>
<dbReference type="GO" id="GO:0005634">
    <property type="term" value="C:nucleus"/>
    <property type="evidence" value="ECO:0007669"/>
    <property type="project" value="UniProtKB-SubCell"/>
</dbReference>
<gene>
    <name evidence="12" type="ORF">OC842_007415</name>
</gene>
<dbReference type="Pfam" id="PF12171">
    <property type="entry name" value="zf-C2H2_jaz"/>
    <property type="match status" value="1"/>
</dbReference>
<dbReference type="EMBL" id="JAPDMQ010000958">
    <property type="protein sequence ID" value="KAK0519554.1"/>
    <property type="molecule type" value="Genomic_DNA"/>
</dbReference>
<evidence type="ECO:0000313" key="12">
    <source>
        <dbReference type="EMBL" id="KAK0519554.1"/>
    </source>
</evidence>
<keyword evidence="7" id="KW-0862">Zinc</keyword>